<evidence type="ECO:0000256" key="1">
    <source>
        <dbReference type="ARBA" id="ARBA00009743"/>
    </source>
</evidence>
<keyword evidence="2" id="KW-0378">Hydrolase</keyword>
<name>A0A915DB83_9BILA</name>
<dbReference type="InterPro" id="IPR013785">
    <property type="entry name" value="Aldolase_TIM"/>
</dbReference>
<dbReference type="PANTHER" id="PTHR11452:SF83">
    <property type="entry name" value="ALPHA-GALACTOSIDASE"/>
    <property type="match status" value="1"/>
</dbReference>
<dbReference type="WBParaSite" id="jg17806">
    <property type="protein sequence ID" value="jg17806"/>
    <property type="gene ID" value="jg17806"/>
</dbReference>
<dbReference type="SUPFAM" id="SSF51445">
    <property type="entry name" value="(Trans)glycosidases"/>
    <property type="match status" value="1"/>
</dbReference>
<evidence type="ECO:0000256" key="2">
    <source>
        <dbReference type="ARBA" id="ARBA00022801"/>
    </source>
</evidence>
<dbReference type="AlphaFoldDB" id="A0A915DB83"/>
<protein>
    <submittedName>
        <fullName evidence="5">Alpha-galactosidase</fullName>
    </submittedName>
</protein>
<proteinExistence type="inferred from homology"/>
<dbReference type="Pfam" id="PF16499">
    <property type="entry name" value="Melibiase_2"/>
    <property type="match status" value="1"/>
</dbReference>
<dbReference type="Proteomes" id="UP000887574">
    <property type="component" value="Unplaced"/>
</dbReference>
<keyword evidence="4" id="KW-1185">Reference proteome</keyword>
<evidence type="ECO:0000256" key="3">
    <source>
        <dbReference type="ARBA" id="ARBA00023295"/>
    </source>
</evidence>
<sequence>MKKGYPEMQGYLNQTNRPIVYSLQLACLFDSESRKSGLCNKLSKAQGPGKWNDPDMIIVGNTELTVDQSKAQMTIWCIWSAP</sequence>
<dbReference type="GO" id="GO:0005737">
    <property type="term" value="C:cytoplasm"/>
    <property type="evidence" value="ECO:0007669"/>
    <property type="project" value="TreeGrafter"/>
</dbReference>
<dbReference type="GO" id="GO:0016139">
    <property type="term" value="P:glycoside catabolic process"/>
    <property type="evidence" value="ECO:0007669"/>
    <property type="project" value="TreeGrafter"/>
</dbReference>
<dbReference type="GO" id="GO:0004557">
    <property type="term" value="F:alpha-galactosidase activity"/>
    <property type="evidence" value="ECO:0007669"/>
    <property type="project" value="TreeGrafter"/>
</dbReference>
<dbReference type="PANTHER" id="PTHR11452">
    <property type="entry name" value="ALPHA-GALACTOSIDASE/ALPHA-N-ACETYLGALACTOSAMINIDASE"/>
    <property type="match status" value="1"/>
</dbReference>
<keyword evidence="3" id="KW-0326">Glycosidase</keyword>
<dbReference type="InterPro" id="IPR017853">
    <property type="entry name" value="GH"/>
</dbReference>
<comment type="similarity">
    <text evidence="1">Belongs to the glycosyl hydrolase 27 family.</text>
</comment>
<dbReference type="InterPro" id="IPR002241">
    <property type="entry name" value="Glyco_hydro_27"/>
</dbReference>
<reference evidence="5" key="1">
    <citation type="submission" date="2022-11" db="UniProtKB">
        <authorList>
            <consortium name="WormBaseParasite"/>
        </authorList>
    </citation>
    <scope>IDENTIFICATION</scope>
</reference>
<dbReference type="Gene3D" id="3.20.20.70">
    <property type="entry name" value="Aldolase class I"/>
    <property type="match status" value="1"/>
</dbReference>
<accession>A0A915DB83</accession>
<organism evidence="4 5">
    <name type="scientific">Ditylenchus dipsaci</name>
    <dbReference type="NCBI Taxonomy" id="166011"/>
    <lineage>
        <taxon>Eukaryota</taxon>
        <taxon>Metazoa</taxon>
        <taxon>Ecdysozoa</taxon>
        <taxon>Nematoda</taxon>
        <taxon>Chromadorea</taxon>
        <taxon>Rhabditida</taxon>
        <taxon>Tylenchina</taxon>
        <taxon>Tylenchomorpha</taxon>
        <taxon>Sphaerularioidea</taxon>
        <taxon>Anguinidae</taxon>
        <taxon>Anguininae</taxon>
        <taxon>Ditylenchus</taxon>
    </lineage>
</organism>
<dbReference type="GO" id="GO:0009311">
    <property type="term" value="P:oligosaccharide metabolic process"/>
    <property type="evidence" value="ECO:0007669"/>
    <property type="project" value="TreeGrafter"/>
</dbReference>
<evidence type="ECO:0000313" key="5">
    <source>
        <dbReference type="WBParaSite" id="jg17806"/>
    </source>
</evidence>
<evidence type="ECO:0000313" key="4">
    <source>
        <dbReference type="Proteomes" id="UP000887574"/>
    </source>
</evidence>